<dbReference type="EMBL" id="BMES01000002">
    <property type="protein sequence ID" value="GGH30147.1"/>
    <property type="molecule type" value="Genomic_DNA"/>
</dbReference>
<evidence type="ECO:0000256" key="9">
    <source>
        <dbReference type="ARBA" id="ARBA00023316"/>
    </source>
</evidence>
<feature type="region of interest" description="Disordered" evidence="12">
    <location>
        <begin position="288"/>
        <end position="316"/>
    </location>
</feature>
<comment type="caution">
    <text evidence="13">The sequence shown here is derived from an EMBL/GenBank/DDBJ whole genome shotgun (WGS) entry which is preliminary data.</text>
</comment>
<name>A0A917MLI3_9HYPH</name>
<evidence type="ECO:0000256" key="2">
    <source>
        <dbReference type="ARBA" id="ARBA00004776"/>
    </source>
</evidence>
<keyword evidence="9" id="KW-0961">Cell wall biogenesis/degradation</keyword>
<feature type="compositionally biased region" description="Basic and acidic residues" evidence="12">
    <location>
        <begin position="482"/>
        <end position="492"/>
    </location>
</feature>
<feature type="compositionally biased region" description="Low complexity" evidence="12">
    <location>
        <begin position="249"/>
        <end position="265"/>
    </location>
</feature>
<organism evidence="13 14">
    <name type="scientific">Alsobacter metallidurans</name>
    <dbReference type="NCBI Taxonomy" id="340221"/>
    <lineage>
        <taxon>Bacteria</taxon>
        <taxon>Pseudomonadati</taxon>
        <taxon>Pseudomonadota</taxon>
        <taxon>Alphaproteobacteria</taxon>
        <taxon>Hyphomicrobiales</taxon>
        <taxon>Alsobacteraceae</taxon>
        <taxon>Alsobacter</taxon>
    </lineage>
</organism>
<sequence length="574" mass="60462">MILGATGDVGNAVADGGTRSLSIYHTHSKESATITFKRNGVFDRDGLEKLNWMLRDWRRDEPTSMDPRLFDIVWEVYREVGSEEPINVVSAYRAPETNAMLRRRSRAVAKHSQHMLGKAMDFYLPDASMAKVREIGLRLQRGGVGYYPTAYNPFVHLDAGSVRHWPRLSRDQLTRLFPDGKTVHLPLDNKPMARYEEAAAEVIANGGTVFGGGGEGEEGGTRVVASRKGKSFFAALFGLGGEDEDEEFAQPARGRGRGQARPPAQVAAYAPTPGEDDRYVAVNASRSLFGSSDPAPVRSQPFARRQPAPEPAPAPVQAPVQVASLGPAGMAVMEPSPPPEPAPAPVLPRRVDVPLPTARPASIVPPAAAPQAAEPQSTQPQLVWQAGPAGAPSAVEARVVNVPLPMARPADLGAGAPAAPVYANVPLPPSRPVTVASLFPMVPASMPIAPVSGALPAGMPSLRPTEAPHAAATTTVASRQPEPAHDPDATASLDRDGLQSLFAGASLAGQVQLRTAVVNTAKAKPSARDVPGGGSKPASTVAMRFEQAPAELRTDRFSGPAVKALPTASFSPAR</sequence>
<dbReference type="SUPFAM" id="SSF55166">
    <property type="entry name" value="Hedgehog/DD-peptidase"/>
    <property type="match status" value="1"/>
</dbReference>
<evidence type="ECO:0000256" key="10">
    <source>
        <dbReference type="ARBA" id="ARBA00093448"/>
    </source>
</evidence>
<reference evidence="13" key="1">
    <citation type="journal article" date="2014" name="Int. J. Syst. Evol. Microbiol.">
        <title>Complete genome sequence of Corynebacterium casei LMG S-19264T (=DSM 44701T), isolated from a smear-ripened cheese.</title>
        <authorList>
            <consortium name="US DOE Joint Genome Institute (JGI-PGF)"/>
            <person name="Walter F."/>
            <person name="Albersmeier A."/>
            <person name="Kalinowski J."/>
            <person name="Ruckert C."/>
        </authorList>
    </citation>
    <scope>NUCLEOTIDE SEQUENCE</scope>
    <source>
        <strain evidence="13">CGMCC 1.12214</strain>
    </source>
</reference>
<dbReference type="AlphaFoldDB" id="A0A917MLI3"/>
<feature type="compositionally biased region" description="Low complexity" evidence="12">
    <location>
        <begin position="465"/>
        <end position="477"/>
    </location>
</feature>
<dbReference type="GO" id="GO:0071555">
    <property type="term" value="P:cell wall organization"/>
    <property type="evidence" value="ECO:0007669"/>
    <property type="project" value="UniProtKB-KW"/>
</dbReference>
<protein>
    <recommendedName>
        <fullName evidence="11">Murein endopeptidase K</fullName>
    </recommendedName>
</protein>
<dbReference type="InterPro" id="IPR010275">
    <property type="entry name" value="MepK"/>
</dbReference>
<reference evidence="13" key="2">
    <citation type="submission" date="2020-09" db="EMBL/GenBank/DDBJ databases">
        <authorList>
            <person name="Sun Q."/>
            <person name="Zhou Y."/>
        </authorList>
    </citation>
    <scope>NUCLEOTIDE SEQUENCE</scope>
    <source>
        <strain evidence="13">CGMCC 1.12214</strain>
    </source>
</reference>
<keyword evidence="3" id="KW-0645">Protease</keyword>
<dbReference type="InterPro" id="IPR009045">
    <property type="entry name" value="Zn_M74/Hedgehog-like"/>
</dbReference>
<evidence type="ECO:0000256" key="12">
    <source>
        <dbReference type="SAM" id="MobiDB-lite"/>
    </source>
</evidence>
<evidence type="ECO:0000256" key="4">
    <source>
        <dbReference type="ARBA" id="ARBA00022723"/>
    </source>
</evidence>
<accession>A0A917MLI3</accession>
<comment type="cofactor">
    <cofactor evidence="1">
        <name>Zn(2+)</name>
        <dbReference type="ChEBI" id="CHEBI:29105"/>
    </cofactor>
</comment>
<comment type="pathway">
    <text evidence="2">Cell wall biogenesis; cell wall polysaccharide biosynthesis.</text>
</comment>
<dbReference type="RefSeq" id="WP_210318680.1">
    <property type="nucleotide sequence ID" value="NZ_BMES01000002.1"/>
</dbReference>
<dbReference type="GO" id="GO:0008237">
    <property type="term" value="F:metallopeptidase activity"/>
    <property type="evidence" value="ECO:0007669"/>
    <property type="project" value="UniProtKB-KW"/>
</dbReference>
<dbReference type="Gene3D" id="3.30.1380.10">
    <property type="match status" value="1"/>
</dbReference>
<keyword evidence="4" id="KW-0479">Metal-binding</keyword>
<dbReference type="Proteomes" id="UP000603912">
    <property type="component" value="Unassembled WGS sequence"/>
</dbReference>
<evidence type="ECO:0000256" key="1">
    <source>
        <dbReference type="ARBA" id="ARBA00001947"/>
    </source>
</evidence>
<keyword evidence="7" id="KW-0862">Zinc</keyword>
<dbReference type="GO" id="GO:0006508">
    <property type="term" value="P:proteolysis"/>
    <property type="evidence" value="ECO:0007669"/>
    <property type="project" value="UniProtKB-KW"/>
</dbReference>
<gene>
    <name evidence="13" type="ORF">GCM10007036_40570</name>
</gene>
<keyword evidence="6" id="KW-0378">Hydrolase</keyword>
<proteinExistence type="inferred from homology"/>
<keyword evidence="8" id="KW-0482">Metalloprotease</keyword>
<dbReference type="GO" id="GO:0046872">
    <property type="term" value="F:metal ion binding"/>
    <property type="evidence" value="ECO:0007669"/>
    <property type="project" value="UniProtKB-KW"/>
</dbReference>
<feature type="region of interest" description="Disordered" evidence="12">
    <location>
        <begin position="461"/>
        <end position="492"/>
    </location>
</feature>
<feature type="region of interest" description="Disordered" evidence="12">
    <location>
        <begin position="244"/>
        <end position="273"/>
    </location>
</feature>
<evidence type="ECO:0000256" key="7">
    <source>
        <dbReference type="ARBA" id="ARBA00022833"/>
    </source>
</evidence>
<evidence type="ECO:0000256" key="11">
    <source>
        <dbReference type="ARBA" id="ARBA00093666"/>
    </source>
</evidence>
<dbReference type="Pfam" id="PF05951">
    <property type="entry name" value="Peptidase_M15_2"/>
    <property type="match status" value="1"/>
</dbReference>
<evidence type="ECO:0000313" key="14">
    <source>
        <dbReference type="Proteomes" id="UP000603912"/>
    </source>
</evidence>
<comment type="similarity">
    <text evidence="10">Belongs to the peptidase M15 family.</text>
</comment>
<evidence type="ECO:0000313" key="13">
    <source>
        <dbReference type="EMBL" id="GGH30147.1"/>
    </source>
</evidence>
<evidence type="ECO:0000256" key="5">
    <source>
        <dbReference type="ARBA" id="ARBA00022729"/>
    </source>
</evidence>
<evidence type="ECO:0000256" key="8">
    <source>
        <dbReference type="ARBA" id="ARBA00023049"/>
    </source>
</evidence>
<keyword evidence="5" id="KW-0732">Signal</keyword>
<feature type="region of interest" description="Disordered" evidence="12">
    <location>
        <begin position="521"/>
        <end position="574"/>
    </location>
</feature>
<dbReference type="PANTHER" id="PTHR37425">
    <property type="match status" value="1"/>
</dbReference>
<evidence type="ECO:0000256" key="3">
    <source>
        <dbReference type="ARBA" id="ARBA00022670"/>
    </source>
</evidence>
<keyword evidence="14" id="KW-1185">Reference proteome</keyword>
<dbReference type="PANTHER" id="PTHR37425:SF1">
    <property type="entry name" value="OUTER MEMBRANE PROTEIN"/>
    <property type="match status" value="1"/>
</dbReference>
<dbReference type="CDD" id="cd14844">
    <property type="entry name" value="Zn-DD-carboxypeptidase_like"/>
    <property type="match status" value="1"/>
</dbReference>
<evidence type="ECO:0000256" key="6">
    <source>
        <dbReference type="ARBA" id="ARBA00022801"/>
    </source>
</evidence>